<accession>A0A9P5XZ71</accession>
<evidence type="ECO:0000313" key="2">
    <source>
        <dbReference type="EMBL" id="KAF9458396.1"/>
    </source>
</evidence>
<sequence length="311" mass="35220">MNSPMASNPTQNLYVFKDRESENLRLDRQYLVLQKSFDRGPTTLSESLQDGRVNKVLDVAAGSLAWIMDVARSVEPSKVQLYACDITPKHFPAKSVMDAFSITTFIHNATQPFPQEMKAQFDIVNMRLMAFSIMEDQWEIVLKNLYDILRPGGHLYLFDTDTTFYSGKEKDSNELRVDPWLSPINSMLLKFVQTAGYAPNLTRRFPDMLRANSFIIEEQLTCYIPFGIARKTNQSLKGASLEGDEVFTGETSKALIDSVLLHALDGGYLDDGYGRPVTTEAGRFQLLEKYKKDYDNNGIILQGTQIRAIRA</sequence>
<reference evidence="2" key="1">
    <citation type="submission" date="2020-11" db="EMBL/GenBank/DDBJ databases">
        <authorList>
            <consortium name="DOE Joint Genome Institute"/>
            <person name="Ahrendt S."/>
            <person name="Riley R."/>
            <person name="Andreopoulos W."/>
            <person name="Labutti K."/>
            <person name="Pangilinan J."/>
            <person name="Ruiz-Duenas F.J."/>
            <person name="Barrasa J.M."/>
            <person name="Sanchez-Garcia M."/>
            <person name="Camarero S."/>
            <person name="Miyauchi S."/>
            <person name="Serrano A."/>
            <person name="Linde D."/>
            <person name="Babiker R."/>
            <person name="Drula E."/>
            <person name="Ayuso-Fernandez I."/>
            <person name="Pacheco R."/>
            <person name="Padilla G."/>
            <person name="Ferreira P."/>
            <person name="Barriuso J."/>
            <person name="Kellner H."/>
            <person name="Castanera R."/>
            <person name="Alfaro M."/>
            <person name="Ramirez L."/>
            <person name="Pisabarro A.G."/>
            <person name="Kuo A."/>
            <person name="Tritt A."/>
            <person name="Lipzen A."/>
            <person name="He G."/>
            <person name="Yan M."/>
            <person name="Ng V."/>
            <person name="Cullen D."/>
            <person name="Martin F."/>
            <person name="Rosso M.-N."/>
            <person name="Henrissat B."/>
            <person name="Hibbett D."/>
            <person name="Martinez A.T."/>
            <person name="Grigoriev I.V."/>
        </authorList>
    </citation>
    <scope>NUCLEOTIDE SEQUENCE</scope>
    <source>
        <strain evidence="2">CBS 247.69</strain>
    </source>
</reference>
<dbReference type="Proteomes" id="UP000807353">
    <property type="component" value="Unassembled WGS sequence"/>
</dbReference>
<dbReference type="AlphaFoldDB" id="A0A9P5XZ71"/>
<dbReference type="EMBL" id="MU150342">
    <property type="protein sequence ID" value="KAF9458396.1"/>
    <property type="molecule type" value="Genomic_DNA"/>
</dbReference>
<organism evidence="2 3">
    <name type="scientific">Collybia nuda</name>
    <dbReference type="NCBI Taxonomy" id="64659"/>
    <lineage>
        <taxon>Eukaryota</taxon>
        <taxon>Fungi</taxon>
        <taxon>Dikarya</taxon>
        <taxon>Basidiomycota</taxon>
        <taxon>Agaricomycotina</taxon>
        <taxon>Agaricomycetes</taxon>
        <taxon>Agaricomycetidae</taxon>
        <taxon>Agaricales</taxon>
        <taxon>Tricholomatineae</taxon>
        <taxon>Clitocybaceae</taxon>
        <taxon>Collybia</taxon>
    </lineage>
</organism>
<gene>
    <name evidence="2" type="ORF">BDZ94DRAFT_1270833</name>
</gene>
<name>A0A9P5XZ71_9AGAR</name>
<dbReference type="Pfam" id="PF13649">
    <property type="entry name" value="Methyltransf_25"/>
    <property type="match status" value="1"/>
</dbReference>
<dbReference type="SUPFAM" id="SSF53335">
    <property type="entry name" value="S-adenosyl-L-methionine-dependent methyltransferases"/>
    <property type="match status" value="1"/>
</dbReference>
<keyword evidence="3" id="KW-1185">Reference proteome</keyword>
<dbReference type="OrthoDB" id="184880at2759"/>
<protein>
    <recommendedName>
        <fullName evidence="1">Methyltransferase domain-containing protein</fullName>
    </recommendedName>
</protein>
<dbReference type="CDD" id="cd02440">
    <property type="entry name" value="AdoMet_MTases"/>
    <property type="match status" value="1"/>
</dbReference>
<evidence type="ECO:0000313" key="3">
    <source>
        <dbReference type="Proteomes" id="UP000807353"/>
    </source>
</evidence>
<comment type="caution">
    <text evidence="2">The sequence shown here is derived from an EMBL/GenBank/DDBJ whole genome shotgun (WGS) entry which is preliminary data.</text>
</comment>
<dbReference type="InterPro" id="IPR041698">
    <property type="entry name" value="Methyltransf_25"/>
</dbReference>
<feature type="domain" description="Methyltransferase" evidence="1">
    <location>
        <begin position="56"/>
        <end position="153"/>
    </location>
</feature>
<proteinExistence type="predicted"/>
<dbReference type="Gene3D" id="3.40.50.150">
    <property type="entry name" value="Vaccinia Virus protein VP39"/>
    <property type="match status" value="1"/>
</dbReference>
<evidence type="ECO:0000259" key="1">
    <source>
        <dbReference type="Pfam" id="PF13649"/>
    </source>
</evidence>
<dbReference type="InterPro" id="IPR029063">
    <property type="entry name" value="SAM-dependent_MTases_sf"/>
</dbReference>